<evidence type="ECO:0000313" key="5">
    <source>
        <dbReference type="Proteomes" id="UP000297938"/>
    </source>
</evidence>
<evidence type="ECO:0000259" key="3">
    <source>
        <dbReference type="Pfam" id="PF05065"/>
    </source>
</evidence>
<feature type="coiled-coil region" evidence="2">
    <location>
        <begin position="39"/>
        <end position="66"/>
    </location>
</feature>
<dbReference type="RefSeq" id="WP_135026514.1">
    <property type="nucleotide sequence ID" value="NZ_NROV01000016.1"/>
</dbReference>
<feature type="domain" description="Phage capsid-like C-terminal" evidence="3">
    <location>
        <begin position="122"/>
        <end position="374"/>
    </location>
</feature>
<evidence type="ECO:0000313" key="4">
    <source>
        <dbReference type="EMBL" id="TFJ23563.1"/>
    </source>
</evidence>
<evidence type="ECO:0000256" key="1">
    <source>
        <dbReference type="ARBA" id="ARBA00004328"/>
    </source>
</evidence>
<protein>
    <submittedName>
        <fullName evidence="4">Phage major capsid protein</fullName>
    </submittedName>
</protein>
<dbReference type="EMBL" id="NRPP01000018">
    <property type="protein sequence ID" value="TFJ23563.1"/>
    <property type="molecule type" value="Genomic_DNA"/>
</dbReference>
<dbReference type="AlphaFoldDB" id="A0A7Z8CXF1"/>
<sequence length="377" mass="41884">MKTIFELKQDMATLGKQIQKTNNDITQKATDPTVTAENLRQMQQSKEDLQQRFDIIKTQHDQMELEQKNSLAKGSFSNATDPTQKVIDAKAELIRKTMAKEAVSAEIYQALGDNDASGGSKFLPKNVSTDIIVEPVAKNPLRNLSTVTSITNLEIPKIAFTIDDDDFIDDEDTAKEIKAKGDTVTFGRHKFKVFTDISETILMGTNTNLVSTVEANLQSGVATKEKRVAFATAPKKGEEHMSFYDDTVVGIKEVAGKTMYDGIINALGDLADEYAENASVTMKRSEYLKMIKELANGGESLFGKKPEEVLGYPVEFCDLAVTPVVGQFDFSHFNYDLNALYETDKNIKTGMNSFVVTAWFDHQIKLASAFRRVKITP</sequence>
<dbReference type="SUPFAM" id="SSF56563">
    <property type="entry name" value="Major capsid protein gp5"/>
    <property type="match status" value="1"/>
</dbReference>
<comment type="caution">
    <text evidence="4">The sequence shown here is derived from an EMBL/GenBank/DDBJ whole genome shotgun (WGS) entry which is preliminary data.</text>
</comment>
<name>A0A7Z8CXF1_CARDV</name>
<proteinExistence type="predicted"/>
<organism evidence="4 5">
    <name type="scientific">Carnobacterium divergens</name>
    <name type="common">Lactobacillus divergens</name>
    <dbReference type="NCBI Taxonomy" id="2748"/>
    <lineage>
        <taxon>Bacteria</taxon>
        <taxon>Bacillati</taxon>
        <taxon>Bacillota</taxon>
        <taxon>Bacilli</taxon>
        <taxon>Lactobacillales</taxon>
        <taxon>Carnobacteriaceae</taxon>
        <taxon>Carnobacterium</taxon>
    </lineage>
</organism>
<accession>A0A7Z8CXF1</accession>
<gene>
    <name evidence="4" type="ORF">CKN69_11685</name>
</gene>
<keyword evidence="2" id="KW-0175">Coiled coil</keyword>
<dbReference type="Proteomes" id="UP000297938">
    <property type="component" value="Unassembled WGS sequence"/>
</dbReference>
<evidence type="ECO:0000256" key="2">
    <source>
        <dbReference type="SAM" id="Coils"/>
    </source>
</evidence>
<dbReference type="NCBIfam" id="TIGR01554">
    <property type="entry name" value="major_cap_HK97"/>
    <property type="match status" value="1"/>
</dbReference>
<comment type="subcellular location">
    <subcellularLocation>
        <location evidence="1">Virion</location>
    </subcellularLocation>
</comment>
<dbReference type="InterPro" id="IPR024455">
    <property type="entry name" value="Phage_capsid"/>
</dbReference>
<dbReference type="Pfam" id="PF05065">
    <property type="entry name" value="Phage_capsid"/>
    <property type="match status" value="1"/>
</dbReference>
<reference evidence="4 5" key="1">
    <citation type="journal article" date="2018" name="Int. J. Food Microbiol.">
        <title>Growth of Carnobacterium spp. isolated from chilled vacuum-packaged meat under relevant acidic conditions.</title>
        <authorList>
            <person name="Zhang P."/>
            <person name="Badoni M."/>
            <person name="Ganzle M."/>
            <person name="Yang X."/>
        </authorList>
    </citation>
    <scope>NUCLEOTIDE SEQUENCE [LARGE SCALE GENOMIC DNA]</scope>
    <source>
        <strain evidence="4 5">B2</strain>
    </source>
</reference>
<dbReference type="InterPro" id="IPR054612">
    <property type="entry name" value="Phage_capsid-like_C"/>
</dbReference>